<dbReference type="EMBL" id="JARBJD010000034">
    <property type="protein sequence ID" value="KAK2958846.1"/>
    <property type="molecule type" value="Genomic_DNA"/>
</dbReference>
<keyword evidence="2" id="KW-1185">Reference proteome</keyword>
<reference evidence="1 2" key="1">
    <citation type="journal article" date="2022" name="bioRxiv">
        <title>Genomics of Preaxostyla Flagellates Illuminates Evolutionary Transitions and the Path Towards Mitochondrial Loss.</title>
        <authorList>
            <person name="Novak L.V.F."/>
            <person name="Treitli S.C."/>
            <person name="Pyrih J."/>
            <person name="Halakuc P."/>
            <person name="Pipaliya S.V."/>
            <person name="Vacek V."/>
            <person name="Brzon O."/>
            <person name="Soukal P."/>
            <person name="Eme L."/>
            <person name="Dacks J.B."/>
            <person name="Karnkowska A."/>
            <person name="Elias M."/>
            <person name="Hampl V."/>
        </authorList>
    </citation>
    <scope>NUCLEOTIDE SEQUENCE [LARGE SCALE GENOMIC DNA]</scope>
    <source>
        <strain evidence="1">NAU3</strain>
        <tissue evidence="1">Gut</tissue>
    </source>
</reference>
<dbReference type="Proteomes" id="UP001281761">
    <property type="component" value="Unassembled WGS sequence"/>
</dbReference>
<gene>
    <name evidence="1" type="ORF">BLNAU_6095</name>
</gene>
<evidence type="ECO:0000313" key="1">
    <source>
        <dbReference type="EMBL" id="KAK2958846.1"/>
    </source>
</evidence>
<name>A0ABQ9Y541_9EUKA</name>
<evidence type="ECO:0000313" key="2">
    <source>
        <dbReference type="Proteomes" id="UP001281761"/>
    </source>
</evidence>
<proteinExistence type="predicted"/>
<protein>
    <submittedName>
        <fullName evidence="1">Uncharacterized protein</fullName>
    </submittedName>
</protein>
<organism evidence="1 2">
    <name type="scientific">Blattamonas nauphoetae</name>
    <dbReference type="NCBI Taxonomy" id="2049346"/>
    <lineage>
        <taxon>Eukaryota</taxon>
        <taxon>Metamonada</taxon>
        <taxon>Preaxostyla</taxon>
        <taxon>Oxymonadida</taxon>
        <taxon>Blattamonas</taxon>
    </lineage>
</organism>
<comment type="caution">
    <text evidence="1">The sequence shown here is derived from an EMBL/GenBank/DDBJ whole genome shotgun (WGS) entry which is preliminary data.</text>
</comment>
<accession>A0ABQ9Y541</accession>
<sequence length="268" mass="30896">MSFEDQSRLYNIIVSLVQAEYPLDDDLQRKASSFLWNLPPDYIHSDTAHKYLTKLVPDGNETFIKPQDMPIPTDSNLYCELFKMLDNSLRIVRLDEIKDLPHTDAVGPLNYRELIFRKVVLPSTQYLLTLCRNRHLLSSDIMMFFMPIMGTLLRIGPFHRPTMEFILSHRLLLAFPSLLAFCEENDMNSFNVGRIYSSLQEWKDQGAEVTKSGKRMMQALFSEGLKDTLDQILMITEYGVYGTILIEYALSIPQLLGSNTGSFRAKKH</sequence>